<evidence type="ECO:0000256" key="1">
    <source>
        <dbReference type="SAM" id="Phobius"/>
    </source>
</evidence>
<reference evidence="3" key="1">
    <citation type="journal article" date="2019" name="Int. J. Syst. Evol. Microbiol.">
        <title>The Global Catalogue of Microorganisms (GCM) 10K type strain sequencing project: providing services to taxonomists for standard genome sequencing and annotation.</title>
        <authorList>
            <consortium name="The Broad Institute Genomics Platform"/>
            <consortium name="The Broad Institute Genome Sequencing Center for Infectious Disease"/>
            <person name="Wu L."/>
            <person name="Ma J."/>
        </authorList>
    </citation>
    <scope>NUCLEOTIDE SEQUENCE [LARGE SCALE GENOMIC DNA]</scope>
    <source>
        <strain evidence="3">KCTC 62575</strain>
    </source>
</reference>
<feature type="transmembrane region" description="Helical" evidence="1">
    <location>
        <begin position="38"/>
        <end position="59"/>
    </location>
</feature>
<evidence type="ECO:0000313" key="2">
    <source>
        <dbReference type="EMBL" id="MFC2997680.1"/>
    </source>
</evidence>
<evidence type="ECO:0008006" key="4">
    <source>
        <dbReference type="Google" id="ProtNLM"/>
    </source>
</evidence>
<sequence length="102" mass="11319">MSETTTAVAETSAAIAGKVTTVTGTGVTLLSWAAALDWGFLIGVAIGLAGLIISFMNFLSNRQFQKRKDKREQELHEIEMCEAKHKQRMKNLKSELKHEINQ</sequence>
<name>A0ABV7BJA2_9GAMM</name>
<keyword evidence="1" id="KW-0812">Transmembrane</keyword>
<keyword evidence="3" id="KW-1185">Reference proteome</keyword>
<keyword evidence="1" id="KW-1133">Transmembrane helix</keyword>
<accession>A0ABV7BJA2</accession>
<organism evidence="2 3">
    <name type="scientific">Acinetobacter sichuanensis</name>
    <dbReference type="NCBI Taxonomy" id="2136183"/>
    <lineage>
        <taxon>Bacteria</taxon>
        <taxon>Pseudomonadati</taxon>
        <taxon>Pseudomonadota</taxon>
        <taxon>Gammaproteobacteria</taxon>
        <taxon>Moraxellales</taxon>
        <taxon>Moraxellaceae</taxon>
        <taxon>Acinetobacter</taxon>
    </lineage>
</organism>
<comment type="caution">
    <text evidence="2">The sequence shown here is derived from an EMBL/GenBank/DDBJ whole genome shotgun (WGS) entry which is preliminary data.</text>
</comment>
<proteinExistence type="predicted"/>
<dbReference type="RefSeq" id="WP_378228195.1">
    <property type="nucleotide sequence ID" value="NZ_JBHRSF010000157.1"/>
</dbReference>
<dbReference type="EMBL" id="JBHRSF010000157">
    <property type="protein sequence ID" value="MFC2997680.1"/>
    <property type="molecule type" value="Genomic_DNA"/>
</dbReference>
<gene>
    <name evidence="2" type="ORF">ACFODO_21015</name>
</gene>
<dbReference type="Proteomes" id="UP001595455">
    <property type="component" value="Unassembled WGS sequence"/>
</dbReference>
<evidence type="ECO:0000313" key="3">
    <source>
        <dbReference type="Proteomes" id="UP001595455"/>
    </source>
</evidence>
<keyword evidence="1" id="KW-0472">Membrane</keyword>
<protein>
    <recommendedName>
        <fullName evidence="4">Holin</fullName>
    </recommendedName>
</protein>